<dbReference type="Pfam" id="PF13535">
    <property type="entry name" value="ATP-grasp_4"/>
    <property type="match status" value="1"/>
</dbReference>
<dbReference type="Gene3D" id="3.30.470.20">
    <property type="entry name" value="ATP-grasp fold, B domain"/>
    <property type="match status" value="1"/>
</dbReference>
<accession>E6UFA5</accession>
<reference evidence="6 7" key="1">
    <citation type="journal article" date="2011" name="J. Bacteriol.">
        <title>Complete genome of the cellulolytic ruminal bacterium Ruminococcus albus 7.</title>
        <authorList>
            <person name="Suen G."/>
            <person name="Stevenson D.M."/>
            <person name="Bruce D.C."/>
            <person name="Chertkov O."/>
            <person name="Copeland A."/>
            <person name="Cheng J.F."/>
            <person name="Detter C."/>
            <person name="Detter J.C."/>
            <person name="Goodwin L.A."/>
            <person name="Han C.S."/>
            <person name="Hauser L.J."/>
            <person name="Ivanova N.N."/>
            <person name="Kyrpides N.C."/>
            <person name="Land M.L."/>
            <person name="Lapidus A."/>
            <person name="Lucas S."/>
            <person name="Ovchinnikova G."/>
            <person name="Pitluck S."/>
            <person name="Tapia R."/>
            <person name="Woyke T."/>
            <person name="Boyum J."/>
            <person name="Mead D."/>
            <person name="Weimer P.J."/>
        </authorList>
    </citation>
    <scope>NUCLEOTIDE SEQUENCE [LARGE SCALE GENOMIC DNA]</scope>
    <source>
        <strain evidence="7">ATCC 27210 / DSM 20455 / JCM 14654 / NCDO 2250 / 7</strain>
    </source>
</reference>
<dbReference type="Proteomes" id="UP000006919">
    <property type="component" value="Chromosome"/>
</dbReference>
<dbReference type="RefSeq" id="WP_013497183.1">
    <property type="nucleotide sequence ID" value="NC_014833.1"/>
</dbReference>
<dbReference type="GO" id="GO:0016874">
    <property type="term" value="F:ligase activity"/>
    <property type="evidence" value="ECO:0007669"/>
    <property type="project" value="UniProtKB-KW"/>
</dbReference>
<dbReference type="AlphaFoldDB" id="E6UFA5"/>
<gene>
    <name evidence="6" type="ordered locus">Rumal_0437</name>
</gene>
<dbReference type="SUPFAM" id="SSF56059">
    <property type="entry name" value="Glutathione synthetase ATP-binding domain-like"/>
    <property type="match status" value="1"/>
</dbReference>
<keyword evidence="3 4" id="KW-0067">ATP-binding</keyword>
<sequence length="420" mass="47965">MQHRLVIIGSLYENVQLVIEAKKRGYYTIVCDGYKNGHAKNIADKYYDIDIRDTEKVAEMCIREKADGILGSFSDLVFEKITEIAHKAGIEWYASADMLKYYRDKKQAKDLLRSLGVSVPENRIINKDFSDEDIKGLSFPLVVKPSNAWGSKGIYVVNNSEELRLYAEKSAEISHSEKVLVEEYSKGGEYNITSFVAEGKVYVISCGDREKTRCEDKSIPRLSRIFYNTSRHDDIIEAARVTLQKFADAVGQKYGVLSMQCFFYKGTLTVCEIAGRILAFENDIIGAHSGLSINQLLLDCVYDKAALKEKLIQSRGYVPSKLYARLYFFAYDGHIIENMDNVYELCKYDKLTDDIVFYNEGEKIDNRSTRSYFATFSFTADSIADMDRTTDHFAEKMKVFSTDGKNIICPINLDNDRDYK</sequence>
<evidence type="ECO:0000313" key="6">
    <source>
        <dbReference type="EMBL" id="ADU20991.1"/>
    </source>
</evidence>
<dbReference type="PANTHER" id="PTHR43055:SF1">
    <property type="entry name" value="FORMATE-DEPENDENT PHOSPHORIBOSYLGLYCINAMIDE FORMYLTRANSFERASE"/>
    <property type="match status" value="1"/>
</dbReference>
<evidence type="ECO:0000256" key="3">
    <source>
        <dbReference type="ARBA" id="ARBA00022840"/>
    </source>
</evidence>
<dbReference type="STRING" id="697329.Rumal_0437"/>
<dbReference type="Gene3D" id="3.40.50.20">
    <property type="match status" value="1"/>
</dbReference>
<organism evidence="6 7">
    <name type="scientific">Ruminococcus albus (strain ATCC 27210 / DSM 20455 / JCM 14654 / NCDO 2250 / 7)</name>
    <dbReference type="NCBI Taxonomy" id="697329"/>
    <lineage>
        <taxon>Bacteria</taxon>
        <taxon>Bacillati</taxon>
        <taxon>Bacillota</taxon>
        <taxon>Clostridia</taxon>
        <taxon>Eubacteriales</taxon>
        <taxon>Oscillospiraceae</taxon>
        <taxon>Ruminococcus</taxon>
    </lineage>
</organism>
<dbReference type="EMBL" id="CP002403">
    <property type="protein sequence ID" value="ADU20991.1"/>
    <property type="molecule type" value="Genomic_DNA"/>
</dbReference>
<dbReference type="SUPFAM" id="SSF52440">
    <property type="entry name" value="PreATP-grasp domain"/>
    <property type="match status" value="1"/>
</dbReference>
<dbReference type="Gene3D" id="3.30.1490.20">
    <property type="entry name" value="ATP-grasp fold, A domain"/>
    <property type="match status" value="1"/>
</dbReference>
<evidence type="ECO:0000256" key="2">
    <source>
        <dbReference type="ARBA" id="ARBA00022741"/>
    </source>
</evidence>
<dbReference type="OrthoDB" id="9803907at2"/>
<evidence type="ECO:0000313" key="7">
    <source>
        <dbReference type="Proteomes" id="UP000006919"/>
    </source>
</evidence>
<dbReference type="eggNOG" id="COG0458">
    <property type="taxonomic scope" value="Bacteria"/>
</dbReference>
<dbReference type="PROSITE" id="PS50975">
    <property type="entry name" value="ATP_GRASP"/>
    <property type="match status" value="1"/>
</dbReference>
<dbReference type="GO" id="GO:0005829">
    <property type="term" value="C:cytosol"/>
    <property type="evidence" value="ECO:0007669"/>
    <property type="project" value="TreeGrafter"/>
</dbReference>
<protein>
    <submittedName>
        <fullName evidence="6">ATP-dependent carboxylate-amine ligase domain protein ATP-grasp</fullName>
    </submittedName>
</protein>
<dbReference type="GO" id="GO:0005524">
    <property type="term" value="F:ATP binding"/>
    <property type="evidence" value="ECO:0007669"/>
    <property type="project" value="UniProtKB-UniRule"/>
</dbReference>
<keyword evidence="2 4" id="KW-0547">Nucleotide-binding</keyword>
<keyword evidence="1 6" id="KW-0436">Ligase</keyword>
<dbReference type="InterPro" id="IPR013815">
    <property type="entry name" value="ATP_grasp_subdomain_1"/>
</dbReference>
<dbReference type="KEGG" id="ral:Rumal_0437"/>
<evidence type="ECO:0000256" key="1">
    <source>
        <dbReference type="ARBA" id="ARBA00022598"/>
    </source>
</evidence>
<proteinExistence type="predicted"/>
<dbReference type="PANTHER" id="PTHR43055">
    <property type="entry name" value="FORMATE-DEPENDENT PHOSPHORIBOSYLGLYCINAMIDE FORMYLTRANSFERASE"/>
    <property type="match status" value="1"/>
</dbReference>
<evidence type="ECO:0000256" key="4">
    <source>
        <dbReference type="PROSITE-ProRule" id="PRU00409"/>
    </source>
</evidence>
<name>E6UFA5_RUMA7</name>
<dbReference type="HOGENOM" id="CLU_029016_5_1_9"/>
<evidence type="ECO:0000259" key="5">
    <source>
        <dbReference type="PROSITE" id="PS50975"/>
    </source>
</evidence>
<dbReference type="InterPro" id="IPR016185">
    <property type="entry name" value="PreATP-grasp_dom_sf"/>
</dbReference>
<dbReference type="InterPro" id="IPR011761">
    <property type="entry name" value="ATP-grasp"/>
</dbReference>
<feature type="domain" description="ATP-grasp" evidence="5">
    <location>
        <begin position="109"/>
        <end position="302"/>
    </location>
</feature>
<dbReference type="GO" id="GO:0046872">
    <property type="term" value="F:metal ion binding"/>
    <property type="evidence" value="ECO:0007669"/>
    <property type="project" value="InterPro"/>
</dbReference>